<proteinExistence type="predicted"/>
<feature type="transmembrane region" description="Helical" evidence="1">
    <location>
        <begin position="30"/>
        <end position="54"/>
    </location>
</feature>
<dbReference type="EMBL" id="FOJN01000003">
    <property type="protein sequence ID" value="SFA44459.1"/>
    <property type="molecule type" value="Genomic_DNA"/>
</dbReference>
<sequence length="62" mass="6973">MTQWWKVLGSAALIVVGVCLWVFARDTEFLWFRGGPLGVVLVAVGVVDLVGSLWSRDRRRVE</sequence>
<gene>
    <name evidence="2" type="ORF">HQ605_12185</name>
    <name evidence="3" type="ORF">SAMN05444374_10389</name>
</gene>
<dbReference type="EMBL" id="JABUKG010000011">
    <property type="protein sequence ID" value="MBY6321586.1"/>
    <property type="molecule type" value="Genomic_DNA"/>
</dbReference>
<dbReference type="Proteomes" id="UP001520140">
    <property type="component" value="Unassembled WGS sequence"/>
</dbReference>
<protein>
    <submittedName>
        <fullName evidence="3">Uncharacterized protein</fullName>
    </submittedName>
</protein>
<reference evidence="2 5" key="2">
    <citation type="submission" date="2020-06" db="EMBL/GenBank/DDBJ databases">
        <title>Taxonomy, biology and ecology of Rhodococcus bacteria occurring in California pistachio and other woody hosts as revealed by genome sequence analyses.</title>
        <authorList>
            <person name="Gai Y."/>
            <person name="Riely B."/>
        </authorList>
    </citation>
    <scope>NUCLEOTIDE SEQUENCE [LARGE SCALE GENOMIC DNA]</scope>
    <source>
        <strain evidence="2 5">BP-284</strain>
    </source>
</reference>
<keyword evidence="1" id="KW-0472">Membrane</keyword>
<evidence type="ECO:0000256" key="1">
    <source>
        <dbReference type="SAM" id="Phobius"/>
    </source>
</evidence>
<dbReference type="AlphaFoldDB" id="A0A1I0SY65"/>
<dbReference type="Proteomes" id="UP000182054">
    <property type="component" value="Unassembled WGS sequence"/>
</dbReference>
<evidence type="ECO:0000313" key="3">
    <source>
        <dbReference type="EMBL" id="SFA44459.1"/>
    </source>
</evidence>
<dbReference type="RefSeq" id="WP_068363951.1">
    <property type="nucleotide sequence ID" value="NZ_FOJN01000003.1"/>
</dbReference>
<evidence type="ECO:0000313" key="2">
    <source>
        <dbReference type="EMBL" id="MBY6321586.1"/>
    </source>
</evidence>
<accession>A0A1I0SY65</accession>
<keyword evidence="5" id="KW-1185">Reference proteome</keyword>
<organism evidence="3 4">
    <name type="scientific">Rhodococcoides kroppenstedtii</name>
    <dbReference type="NCBI Taxonomy" id="293050"/>
    <lineage>
        <taxon>Bacteria</taxon>
        <taxon>Bacillati</taxon>
        <taxon>Actinomycetota</taxon>
        <taxon>Actinomycetes</taxon>
        <taxon>Mycobacteriales</taxon>
        <taxon>Nocardiaceae</taxon>
        <taxon>Rhodococcoides</taxon>
    </lineage>
</organism>
<feature type="transmembrane region" description="Helical" evidence="1">
    <location>
        <begin position="7"/>
        <end position="24"/>
    </location>
</feature>
<dbReference type="GeneID" id="85484947"/>
<evidence type="ECO:0000313" key="5">
    <source>
        <dbReference type="Proteomes" id="UP001520140"/>
    </source>
</evidence>
<keyword evidence="1" id="KW-1133">Transmembrane helix</keyword>
<reference evidence="3 4" key="1">
    <citation type="submission" date="2016-10" db="EMBL/GenBank/DDBJ databases">
        <authorList>
            <person name="de Groot N.N."/>
        </authorList>
    </citation>
    <scope>NUCLEOTIDE SEQUENCE [LARGE SCALE GENOMIC DNA]</scope>
    <source>
        <strain evidence="3 4">DSM 44908</strain>
    </source>
</reference>
<name>A0A1I0SY65_9NOCA</name>
<evidence type="ECO:0000313" key="4">
    <source>
        <dbReference type="Proteomes" id="UP000182054"/>
    </source>
</evidence>
<keyword evidence="1" id="KW-0812">Transmembrane</keyword>